<evidence type="ECO:0000313" key="8">
    <source>
        <dbReference type="EMBL" id="KAL2890660.1"/>
    </source>
</evidence>
<reference evidence="8 9" key="1">
    <citation type="submission" date="2020-05" db="EMBL/GenBank/DDBJ databases">
        <title>Ceratocystis lukuohia genome.</title>
        <authorList>
            <person name="Harrington T.C."/>
            <person name="Kim K."/>
            <person name="Mayers C.G."/>
        </authorList>
    </citation>
    <scope>NUCLEOTIDE SEQUENCE [LARGE SCALE GENOMIC DNA]</scope>
    <source>
        <strain evidence="8 9">C4212</strain>
    </source>
</reference>
<feature type="compositionally biased region" description="Low complexity" evidence="5">
    <location>
        <begin position="842"/>
        <end position="854"/>
    </location>
</feature>
<keyword evidence="3" id="KW-0694">RNA-binding</keyword>
<organism evidence="8 9">
    <name type="scientific">Ceratocystis lukuohia</name>
    <dbReference type="NCBI Taxonomy" id="2019550"/>
    <lineage>
        <taxon>Eukaryota</taxon>
        <taxon>Fungi</taxon>
        <taxon>Dikarya</taxon>
        <taxon>Ascomycota</taxon>
        <taxon>Pezizomycotina</taxon>
        <taxon>Sordariomycetes</taxon>
        <taxon>Hypocreomycetidae</taxon>
        <taxon>Microascales</taxon>
        <taxon>Ceratocystidaceae</taxon>
        <taxon>Ceratocystis</taxon>
    </lineage>
</organism>
<dbReference type="RefSeq" id="XP_070861840.1">
    <property type="nucleotide sequence ID" value="XM_070999615.1"/>
</dbReference>
<gene>
    <name evidence="8" type="ORF">HOO65_010018</name>
    <name evidence="7" type="ORF">HOO65_020632</name>
</gene>
<evidence type="ECO:0000256" key="1">
    <source>
        <dbReference type="ARBA" id="ARBA00004173"/>
    </source>
</evidence>
<keyword evidence="2" id="KW-0064">Aspartyl protease</keyword>
<feature type="domain" description="Integrase catalytic" evidence="6">
    <location>
        <begin position="497"/>
        <end position="659"/>
    </location>
</feature>
<dbReference type="PROSITE" id="PS50994">
    <property type="entry name" value="INTEGRASE"/>
    <property type="match status" value="1"/>
</dbReference>
<dbReference type="SUPFAM" id="SSF53098">
    <property type="entry name" value="Ribonuclease H-like"/>
    <property type="match status" value="1"/>
</dbReference>
<dbReference type="CDD" id="cd09272">
    <property type="entry name" value="RNase_HI_RT_Ty1"/>
    <property type="match status" value="1"/>
</dbReference>
<evidence type="ECO:0000259" key="6">
    <source>
        <dbReference type="PROSITE" id="PS50994"/>
    </source>
</evidence>
<feature type="region of interest" description="Disordered" evidence="5">
    <location>
        <begin position="733"/>
        <end position="862"/>
    </location>
</feature>
<evidence type="ECO:0000256" key="4">
    <source>
        <dbReference type="ARBA" id="ARBA00023128"/>
    </source>
</evidence>
<comment type="subcellular location">
    <subcellularLocation>
        <location evidence="1">Mitochondrion</location>
    </subcellularLocation>
</comment>
<dbReference type="InterPro" id="IPR036397">
    <property type="entry name" value="RNaseH_sf"/>
</dbReference>
<dbReference type="GeneID" id="98114264"/>
<dbReference type="InterPro" id="IPR054722">
    <property type="entry name" value="PolX-like_BBD"/>
</dbReference>
<feature type="compositionally biased region" description="Acidic residues" evidence="5">
    <location>
        <begin position="788"/>
        <end position="806"/>
    </location>
</feature>
<keyword evidence="2" id="KW-0378">Hydrolase</keyword>
<dbReference type="PANTHER" id="PTHR11439:SF463">
    <property type="entry name" value="REVERSE TRANSCRIPTASE TY1_COPIA-TYPE DOMAIN-CONTAINING PROTEIN"/>
    <property type="match status" value="1"/>
</dbReference>
<dbReference type="EMBL" id="JABSNW010000001">
    <property type="protein sequence ID" value="KAL2890660.1"/>
    <property type="molecule type" value="Genomic_DNA"/>
</dbReference>
<accession>A0ABR4MR05</accession>
<protein>
    <submittedName>
        <fullName evidence="8">Retrovirus-related Pol polyprotein from transposon TNT 1-94</fullName>
    </submittedName>
</protein>
<sequence length="1455" mass="165515">MNPETPSAPEKEIQADLATLIMSLSQAIKSSTTPTNSDQQPKTTARLLDPTIIKSTKLTDLNWTNWSTNMIRNFKGLGILYLFKGLEEEEFLNAMDVEKTDREKAEDETEALGLIRASLDEETLDYIDGAPNAKRCWSMLRMRYKISTDQQHAKLIEKVFQDMEWKEGDRMFQKWLKIQNKFGEIPNFEHLLDGTTTACMTTRLIIHLWANRLPRSIATILERHLKLSQGKWTDIMYKIDDEIDSLPKNFQKTSSSSASNQTRPDQSQQRSKTKCFFCTKLGHRESECRTKKTWERRNITANMSLMDENQSKKTPNHWIVDSASTHNLTGDLTKIYSLRKIDPIPVFWGGLRLDTRMVGLAKINVGGAYIVINVYHVEGLNHNLLSVKKLCRKGLEVTATESRAFIRRGRRYTNLIEKDGLYTTPCVETERPVATQMTYEEAHVKFGHAGEQKLRKIHQQSADKETWTIAAKPDNFHCQVCVKGKITKINGHSHNLASQEPLDLIHMDISGPHPTAVNKAQYYIIVVDDSSKYKWVLPIQHRRDAPDVLNDWKRQIELKMGKTIKAFRTDNAPELKKLTLRWQKDCGSDAQFTIPGTSSQNGTAERAIRTINDSTRTMILDASMPTMFWPYAAVHAAFIANRASITESKSPFELFFSIPPNATHIHRWGCKIIFHNAHDKNPNTQQRNKMDARGREGILLLIDEKVTGRYVCWDIKKRKAFITESLKFFESNPGGSLLDEIRSEDGQLEPSRSPENDTSNKHTSNVTTGTTSQETSDEQTSAIIDTAPNDEEEHNEEERDEDEPEPQMDTTPPDGDNQMEDIVNEEPITADIQTDREHEDTQTMQTTQTMQRTETPMDIDTPDNIQERINRQLQDLYTRGILKRPYAQIQQRGDKSDDPAAKRIRAMMTKLAEREPRTYAEAVNHPKLGTEWREAIETEVKTLRKFGTWTEVPYKKGMKLITTKFVFKIKPGIDDQPRKLKARLVAQGFKQIRGLDFHETYAPTPRQATTRIFFALVCTMDLECHKVDATNAFAQAELGEMVHLTPPPSLHKNGVVWKLNKALYGLKQASYAWRNKIAPCLAKLGLIQCPEDECIMIDPKKGIMILIYVDDIAVAGPNKETIQKFISGLANMIGIKDMGELKTFLGLEVSRDRGEQKMWLTQTHYINKMAEELDMTAHRARPIGAPIGSWDVLEQKQPGEKAADKATFQSILGTLMYPSVMTRPDIAFATSSLSQHTSDPAERHLDAAKRVARYLRDTNRYGIEFTSPRRGGTDEFLVGYSDADYANSKDRRSVSGMVYTLANGPIHWKSQKQRSVATSTTEAEYIGFTPCAKEGIWLNRLVNWCLEQLKTAPNISQTAQLIKVKNNTLMYGDNQAALKIAGNLGASSKTKHIDIQYHAVKEWIRDGKITLKYVTTDNMLADGFTKPLIARKFNTFRSQINVNPAPEAIHRLDIE</sequence>
<dbReference type="InterPro" id="IPR013103">
    <property type="entry name" value="RVT_2"/>
</dbReference>
<evidence type="ECO:0000313" key="9">
    <source>
        <dbReference type="Proteomes" id="UP001610728"/>
    </source>
</evidence>
<dbReference type="InterPro" id="IPR012337">
    <property type="entry name" value="RNaseH-like_sf"/>
</dbReference>
<keyword evidence="9" id="KW-1185">Reference proteome</keyword>
<comment type="caution">
    <text evidence="8">The sequence shown here is derived from an EMBL/GenBank/DDBJ whole genome shotgun (WGS) entry which is preliminary data.</text>
</comment>
<proteinExistence type="predicted"/>
<name>A0ABR4MR05_9PEZI</name>
<dbReference type="EMBL" id="JABSNW010000002">
    <property type="protein sequence ID" value="KAL2890090.1"/>
    <property type="molecule type" value="Genomic_DNA"/>
</dbReference>
<evidence type="ECO:0000256" key="3">
    <source>
        <dbReference type="ARBA" id="ARBA00022884"/>
    </source>
</evidence>
<dbReference type="Pfam" id="PF07727">
    <property type="entry name" value="RVT_2"/>
    <property type="match status" value="1"/>
</dbReference>
<keyword evidence="2" id="KW-0645">Protease</keyword>
<evidence type="ECO:0000256" key="2">
    <source>
        <dbReference type="ARBA" id="ARBA00022750"/>
    </source>
</evidence>
<feature type="compositionally biased region" description="Low complexity" evidence="5">
    <location>
        <begin position="763"/>
        <end position="781"/>
    </location>
</feature>
<dbReference type="SUPFAM" id="SSF57756">
    <property type="entry name" value="Retrovirus zinc finger-like domains"/>
    <property type="match status" value="1"/>
</dbReference>
<dbReference type="InterPro" id="IPR001584">
    <property type="entry name" value="Integrase_cat-core"/>
</dbReference>
<dbReference type="Proteomes" id="UP001610728">
    <property type="component" value="Unassembled WGS sequence"/>
</dbReference>
<dbReference type="Pfam" id="PF22936">
    <property type="entry name" value="Pol_BBD"/>
    <property type="match status" value="1"/>
</dbReference>
<evidence type="ECO:0000256" key="5">
    <source>
        <dbReference type="SAM" id="MobiDB-lite"/>
    </source>
</evidence>
<keyword evidence="4" id="KW-0496">Mitochondrion</keyword>
<dbReference type="SUPFAM" id="SSF56672">
    <property type="entry name" value="DNA/RNA polymerases"/>
    <property type="match status" value="1"/>
</dbReference>
<dbReference type="InterPro" id="IPR036875">
    <property type="entry name" value="Znf_CCHC_sf"/>
</dbReference>
<evidence type="ECO:0000313" key="7">
    <source>
        <dbReference type="EMBL" id="KAL2890090.1"/>
    </source>
</evidence>
<dbReference type="Gene3D" id="3.30.420.10">
    <property type="entry name" value="Ribonuclease H-like superfamily/Ribonuclease H"/>
    <property type="match status" value="1"/>
</dbReference>
<dbReference type="InterPro" id="IPR043502">
    <property type="entry name" value="DNA/RNA_pol_sf"/>
</dbReference>
<dbReference type="PANTHER" id="PTHR11439">
    <property type="entry name" value="GAG-POL-RELATED RETROTRANSPOSON"/>
    <property type="match status" value="1"/>
</dbReference>